<keyword evidence="5 11" id="KW-0375">Hydrogen ion transport</keyword>
<keyword evidence="9" id="KW-0066">ATP synthesis</keyword>
<name>A0A4Y5N257_9ASTE</name>
<evidence type="ECO:0000256" key="9">
    <source>
        <dbReference type="ARBA" id="ARBA00023310"/>
    </source>
</evidence>
<dbReference type="PANTHER" id="PTHR34264:SF3">
    <property type="entry name" value="ATP SYNTHASE SUBUNIT B, CHLOROPLASTIC"/>
    <property type="match status" value="1"/>
</dbReference>
<dbReference type="PANTHER" id="PTHR34264">
    <property type="entry name" value="ATP SYNTHASE SUBUNIT B, CHLOROPLASTIC"/>
    <property type="match status" value="1"/>
</dbReference>
<dbReference type="AlphaFoldDB" id="A0A4Y5N257"/>
<evidence type="ECO:0000256" key="2">
    <source>
        <dbReference type="ARBA" id="ARBA00022448"/>
    </source>
</evidence>
<comment type="subcellular location">
    <subcellularLocation>
        <location evidence="1">Membrane</location>
        <topology evidence="1">Single-pass membrane protein</topology>
    </subcellularLocation>
</comment>
<keyword evidence="4 11" id="KW-0812">Transmembrane</keyword>
<organism evidence="13">
    <name type="scientific">Cuscuta strobilacea</name>
    <dbReference type="NCBI Taxonomy" id="437305"/>
    <lineage>
        <taxon>Eukaryota</taxon>
        <taxon>Viridiplantae</taxon>
        <taxon>Streptophyta</taxon>
        <taxon>Embryophyta</taxon>
        <taxon>Tracheophyta</taxon>
        <taxon>Spermatophyta</taxon>
        <taxon>Magnoliopsida</taxon>
        <taxon>eudicotyledons</taxon>
        <taxon>Gunneridae</taxon>
        <taxon>Pentapetalae</taxon>
        <taxon>asterids</taxon>
        <taxon>lamiids</taxon>
        <taxon>Solanales</taxon>
        <taxon>Convolvulaceae</taxon>
        <taxon>Cuscuteae</taxon>
        <taxon>Cuscuta</taxon>
        <taxon>Cuscuta subgen. Grammica</taxon>
        <taxon>Cuscuta sect. Ceratophorae</taxon>
    </lineage>
</organism>
<evidence type="ECO:0000256" key="3">
    <source>
        <dbReference type="ARBA" id="ARBA00022547"/>
    </source>
</evidence>
<keyword evidence="7 11" id="KW-0406">Ion transport</keyword>
<dbReference type="HAMAP" id="MF_01398">
    <property type="entry name" value="ATP_synth_b_bprime"/>
    <property type="match status" value="1"/>
</dbReference>
<dbReference type="GeneID" id="40872401"/>
<comment type="function">
    <text evidence="10">F(1)F(0) ATP synthase produces ATP from ADP in the presence of a proton or sodium gradient. F-type ATPases consist of two structural domains, F(1) containing the extramembraneous catalytic core and F(0) containing the membrane proton channel, linked together by a central stalk and a peripheral stalk. During catalysis, ATP synthesis in the catalytic domain of F(1) is coupled via a rotary mechanism of the central stalk subunits to proton translocation.</text>
</comment>
<dbReference type="RefSeq" id="YP_009667458.1">
    <property type="nucleotide sequence ID" value="NC_043775.1"/>
</dbReference>
<evidence type="ECO:0000256" key="4">
    <source>
        <dbReference type="ARBA" id="ARBA00022692"/>
    </source>
</evidence>
<evidence type="ECO:0000256" key="12">
    <source>
        <dbReference type="SAM" id="Phobius"/>
    </source>
</evidence>
<reference evidence="13" key="1">
    <citation type="journal article" date="2019" name="Plant Mol. Biol.">
        <title>Caught in action: fine-scale plastome evolution in the parasitic plants of Cuscuta section Ceratophorae (Convolvulaceae).</title>
        <authorList>
            <person name="Banerjee A."/>
            <person name="Stefanovic S."/>
        </authorList>
    </citation>
    <scope>NUCLEOTIDE SEQUENCE</scope>
</reference>
<evidence type="ECO:0000256" key="6">
    <source>
        <dbReference type="ARBA" id="ARBA00022989"/>
    </source>
</evidence>
<accession>A0A4Y5N257</accession>
<dbReference type="InterPro" id="IPR002146">
    <property type="entry name" value="ATP_synth_b/b'su_bac/chlpt"/>
</dbReference>
<comment type="similarity">
    <text evidence="11">Belongs to the ATPase B chain family.</text>
</comment>
<dbReference type="EMBL" id="MK867795">
    <property type="protein sequence ID" value="QCW07813.1"/>
    <property type="molecule type" value="Genomic_DNA"/>
</dbReference>
<evidence type="ECO:0000256" key="5">
    <source>
        <dbReference type="ARBA" id="ARBA00022781"/>
    </source>
</evidence>
<dbReference type="GO" id="GO:0015078">
    <property type="term" value="F:proton transmembrane transporter activity"/>
    <property type="evidence" value="ECO:0007669"/>
    <property type="project" value="InterPro"/>
</dbReference>
<evidence type="ECO:0000256" key="7">
    <source>
        <dbReference type="ARBA" id="ARBA00023065"/>
    </source>
</evidence>
<dbReference type="Pfam" id="PF00430">
    <property type="entry name" value="ATP-synt_B"/>
    <property type="match status" value="1"/>
</dbReference>
<keyword evidence="2 11" id="KW-0813">Transport</keyword>
<sequence length="180" mass="20807">MKNVTYYFISLASGSPAGSFGLNTKNLVISLLNIGVVLGVLIVFGRVFLSNFLDNRKNRIINTIQVSEELYRGAIDKLEKARAHLCKVETEAKQLRVTEYSKIDQKKLNLPNLNYRPLEQLKKKKKETFWFEQKRAINDVRQWVLQQTLQRVLKNLNSLLNAELHLRIIRVNIDVLGTLK</sequence>
<evidence type="ECO:0000313" key="13">
    <source>
        <dbReference type="EMBL" id="QCW07813.1"/>
    </source>
</evidence>
<keyword evidence="6 12" id="KW-1133">Transmembrane helix</keyword>
<evidence type="ECO:0000256" key="10">
    <source>
        <dbReference type="ARBA" id="ARBA00025198"/>
    </source>
</evidence>
<proteinExistence type="inferred from homology"/>
<keyword evidence="3 11" id="KW-0138">CF(0)</keyword>
<feature type="transmembrane region" description="Helical" evidence="12">
    <location>
        <begin position="27"/>
        <end position="49"/>
    </location>
</feature>
<dbReference type="GO" id="GO:0045259">
    <property type="term" value="C:proton-transporting ATP synthase complex"/>
    <property type="evidence" value="ECO:0007669"/>
    <property type="project" value="UniProtKB-KW"/>
</dbReference>
<evidence type="ECO:0000256" key="11">
    <source>
        <dbReference type="RuleBase" id="RU003848"/>
    </source>
</evidence>
<dbReference type="GO" id="GO:0015986">
    <property type="term" value="P:proton motive force-driven ATP synthesis"/>
    <property type="evidence" value="ECO:0007669"/>
    <property type="project" value="InterPro"/>
</dbReference>
<geneLocation type="plastid" evidence="13"/>
<evidence type="ECO:0000256" key="8">
    <source>
        <dbReference type="ARBA" id="ARBA00023136"/>
    </source>
</evidence>
<keyword evidence="8 12" id="KW-0472">Membrane</keyword>
<keyword evidence="13" id="KW-0934">Plastid</keyword>
<evidence type="ECO:0000256" key="1">
    <source>
        <dbReference type="ARBA" id="ARBA00004167"/>
    </source>
</evidence>
<gene>
    <name evidence="13" type="primary">atpF</name>
</gene>
<protein>
    <submittedName>
        <fullName evidence="13">ATP synthase CF0 B subunit</fullName>
    </submittedName>
</protein>